<evidence type="ECO:0000313" key="3">
    <source>
        <dbReference type="Proteomes" id="UP001165082"/>
    </source>
</evidence>
<name>A0A9W7CF89_9STRA</name>
<reference evidence="2" key="1">
    <citation type="submission" date="2022-07" db="EMBL/GenBank/DDBJ databases">
        <title>Genome analysis of Parmales, a sister group of diatoms, reveals the evolutionary specialization of diatoms from phago-mixotrophs to photoautotrophs.</title>
        <authorList>
            <person name="Ban H."/>
            <person name="Sato S."/>
            <person name="Yoshikawa S."/>
            <person name="Kazumasa Y."/>
            <person name="Nakamura Y."/>
            <person name="Ichinomiya M."/>
            <person name="Saitoh K."/>
            <person name="Sato N."/>
            <person name="Blanc-Mathieu R."/>
            <person name="Endo H."/>
            <person name="Kuwata A."/>
            <person name="Ogata H."/>
        </authorList>
    </citation>
    <scope>NUCLEOTIDE SEQUENCE</scope>
</reference>
<protein>
    <submittedName>
        <fullName evidence="2">Uncharacterized protein</fullName>
    </submittedName>
</protein>
<feature type="region of interest" description="Disordered" evidence="1">
    <location>
        <begin position="355"/>
        <end position="392"/>
    </location>
</feature>
<dbReference type="EMBL" id="BRXZ01000082">
    <property type="protein sequence ID" value="GMI04635.1"/>
    <property type="molecule type" value="Genomic_DNA"/>
</dbReference>
<feature type="region of interest" description="Disordered" evidence="1">
    <location>
        <begin position="295"/>
        <end position="323"/>
    </location>
</feature>
<proteinExistence type="predicted"/>
<accession>A0A9W7CF89</accession>
<gene>
    <name evidence="2" type="ORF">TrRE_jg6478</name>
</gene>
<comment type="caution">
    <text evidence="2">The sequence shown here is derived from an EMBL/GenBank/DDBJ whole genome shotgun (WGS) entry which is preliminary data.</text>
</comment>
<feature type="compositionally biased region" description="Low complexity" evidence="1">
    <location>
        <begin position="132"/>
        <end position="148"/>
    </location>
</feature>
<evidence type="ECO:0000256" key="1">
    <source>
        <dbReference type="SAM" id="MobiDB-lite"/>
    </source>
</evidence>
<dbReference type="Proteomes" id="UP001165082">
    <property type="component" value="Unassembled WGS sequence"/>
</dbReference>
<dbReference type="AlphaFoldDB" id="A0A9W7CF89"/>
<feature type="compositionally biased region" description="Pro residues" evidence="1">
    <location>
        <begin position="88"/>
        <end position="97"/>
    </location>
</feature>
<keyword evidence="3" id="KW-1185">Reference proteome</keyword>
<dbReference type="OrthoDB" id="10432971at2759"/>
<feature type="compositionally biased region" description="Polar residues" evidence="1">
    <location>
        <begin position="150"/>
        <end position="159"/>
    </location>
</feature>
<feature type="region of interest" description="Disordered" evidence="1">
    <location>
        <begin position="74"/>
        <end position="210"/>
    </location>
</feature>
<evidence type="ECO:0000313" key="2">
    <source>
        <dbReference type="EMBL" id="GMI04635.1"/>
    </source>
</evidence>
<sequence length="392" mass="42081">MFLDGSKSELKQHSLYAFDNYAIENSLESAVTNLFISILSASDPADGLVIDGGMNSAFYTMLTTSMNFTTNNDSSGARSLLRDDAPPLVLPKPPPRNPVGAAFTGGYGRDAGLSRPKVNPDRISQLAKPKYKPSAPSSSTAQKSSGSKYRLSTTESTTRPAPEPSASASSSSPKKKSMSLADMLLAKKKSPAQSSYASNPDPKPKWNHNFVDHESLPLKDLGSINDEDDYVPPQPQGRRKSAANMTLARSLLRNKPVDKPAVEKRMSGSLANFVGKKDKAKFGTATATLSDFYSVGNEENNTPPAEVAADTHKDTHKPKQTIAEYLAAKKGSYTSGEEQPNKTISLADYYKNKAAKSSSSSSPAVNESEADEQRALWAKFGMSPPAKAHYSS</sequence>
<organism evidence="2 3">
    <name type="scientific">Triparma retinervis</name>
    <dbReference type="NCBI Taxonomy" id="2557542"/>
    <lineage>
        <taxon>Eukaryota</taxon>
        <taxon>Sar</taxon>
        <taxon>Stramenopiles</taxon>
        <taxon>Ochrophyta</taxon>
        <taxon>Bolidophyceae</taxon>
        <taxon>Parmales</taxon>
        <taxon>Triparmaceae</taxon>
        <taxon>Triparma</taxon>
    </lineage>
</organism>